<comment type="caution">
    <text evidence="5">The sequence shown here is derived from an EMBL/GenBank/DDBJ whole genome shotgun (WGS) entry which is preliminary data.</text>
</comment>
<feature type="signal peptide" evidence="3">
    <location>
        <begin position="1"/>
        <end position="23"/>
    </location>
</feature>
<organism evidence="5 6">
    <name type="scientific">Castellaniella hirudinis</name>
    <dbReference type="NCBI Taxonomy" id="1144617"/>
    <lineage>
        <taxon>Bacteria</taxon>
        <taxon>Pseudomonadati</taxon>
        <taxon>Pseudomonadota</taxon>
        <taxon>Betaproteobacteria</taxon>
        <taxon>Burkholderiales</taxon>
        <taxon>Alcaligenaceae</taxon>
        <taxon>Castellaniella</taxon>
    </lineage>
</organism>
<feature type="transmembrane region" description="Helical" evidence="2">
    <location>
        <begin position="267"/>
        <end position="284"/>
    </location>
</feature>
<dbReference type="PANTHER" id="PTHR30373:SF2">
    <property type="entry name" value="UPF0603 PROTEIN YGCG"/>
    <property type="match status" value="1"/>
</dbReference>
<keyword evidence="2" id="KW-0812">Transmembrane</keyword>
<keyword evidence="2" id="KW-1133">Transmembrane helix</keyword>
<feature type="transmembrane region" description="Helical" evidence="2">
    <location>
        <begin position="304"/>
        <end position="322"/>
    </location>
</feature>
<evidence type="ECO:0000256" key="1">
    <source>
        <dbReference type="SAM" id="MobiDB-lite"/>
    </source>
</evidence>
<protein>
    <submittedName>
        <fullName evidence="5">TPM domain-containing protein</fullName>
    </submittedName>
</protein>
<keyword evidence="3" id="KW-0732">Signal</keyword>
<evidence type="ECO:0000256" key="3">
    <source>
        <dbReference type="SAM" id="SignalP"/>
    </source>
</evidence>
<feature type="region of interest" description="Disordered" evidence="1">
    <location>
        <begin position="456"/>
        <end position="495"/>
    </location>
</feature>
<evidence type="ECO:0000313" key="6">
    <source>
        <dbReference type="Proteomes" id="UP001595756"/>
    </source>
</evidence>
<dbReference type="InterPro" id="IPR007621">
    <property type="entry name" value="TPM_dom"/>
</dbReference>
<keyword evidence="2" id="KW-0472">Membrane</keyword>
<dbReference type="Gene3D" id="3.10.310.50">
    <property type="match status" value="1"/>
</dbReference>
<proteinExistence type="predicted"/>
<reference evidence="6" key="1">
    <citation type="journal article" date="2019" name="Int. J. Syst. Evol. Microbiol.">
        <title>The Global Catalogue of Microorganisms (GCM) 10K type strain sequencing project: providing services to taxonomists for standard genome sequencing and annotation.</title>
        <authorList>
            <consortium name="The Broad Institute Genomics Platform"/>
            <consortium name="The Broad Institute Genome Sequencing Center for Infectious Disease"/>
            <person name="Wu L."/>
            <person name="Ma J."/>
        </authorList>
    </citation>
    <scope>NUCLEOTIDE SEQUENCE [LARGE SCALE GENOMIC DNA]</scope>
    <source>
        <strain evidence="6">CGMCC 1.19029</strain>
    </source>
</reference>
<keyword evidence="6" id="KW-1185">Reference proteome</keyword>
<dbReference type="Pfam" id="PF04536">
    <property type="entry name" value="TPM_phosphatase"/>
    <property type="match status" value="1"/>
</dbReference>
<feature type="transmembrane region" description="Helical" evidence="2">
    <location>
        <begin position="193"/>
        <end position="211"/>
    </location>
</feature>
<accession>A0ABV8S1F4</accession>
<name>A0ABV8S1F4_9BURK</name>
<sequence>MHKKILVLLTALIGLLGGLGVQAQYAFDAVPNPKSQGHAHYVSDPDRHLSGNTLAQLDALGAKIEAANGSEFAIVIVDDYQGDDDFHFALNLFNHWGIGKQGSNNGLLLFLAMDRREYRFTTGSGLEGIFPDILLKRIGEDYLVPYLQIGDTNGAVLAAAKAVESVFLSPDHSLELDGLQAYRPTFWNLHAAALERTAAVLALYALAYGWISFARTRVLKRAGLKTARDTAWSFWFALLAFLFVLFISLFPVLFLEIGSRVYQFGNLPYFAALFGMLLLSFHYYRCAEFVQKDTKDKKTSLDRLVALTRLCLPALLLSPLAYKAVHDLKKHRRHAQLRETPPDGAGPWTRLDRDTLKRGSLKTYLSALQQREEKLDAQSYEIWQNTDTGDIRLKAFPGTHAEDYTTCPSCQGHTLKEPAVKVRKPATYSRSGTGERVQACAFCNYANSLGMVTLPKLERDSGSGSGGSGGGSGGGSSGSSFGGGSSSGGGAGGRW</sequence>
<feature type="compositionally biased region" description="Gly residues" evidence="1">
    <location>
        <begin position="463"/>
        <end position="495"/>
    </location>
</feature>
<dbReference type="EMBL" id="JBHSDY010000010">
    <property type="protein sequence ID" value="MFC4299334.1"/>
    <property type="molecule type" value="Genomic_DNA"/>
</dbReference>
<gene>
    <name evidence="5" type="ORF">ACFO0J_14920</name>
</gene>
<dbReference type="RefSeq" id="WP_376813876.1">
    <property type="nucleotide sequence ID" value="NZ_JBHSDY010000010.1"/>
</dbReference>
<feature type="transmembrane region" description="Helical" evidence="2">
    <location>
        <begin position="232"/>
        <end position="255"/>
    </location>
</feature>
<feature type="chain" id="PRO_5045928658" evidence="3">
    <location>
        <begin position="24"/>
        <end position="495"/>
    </location>
</feature>
<dbReference type="Proteomes" id="UP001595756">
    <property type="component" value="Unassembled WGS sequence"/>
</dbReference>
<feature type="domain" description="TPM" evidence="4">
    <location>
        <begin position="42"/>
        <end position="164"/>
    </location>
</feature>
<evidence type="ECO:0000256" key="2">
    <source>
        <dbReference type="SAM" id="Phobius"/>
    </source>
</evidence>
<evidence type="ECO:0000313" key="5">
    <source>
        <dbReference type="EMBL" id="MFC4299334.1"/>
    </source>
</evidence>
<evidence type="ECO:0000259" key="4">
    <source>
        <dbReference type="Pfam" id="PF04536"/>
    </source>
</evidence>
<dbReference type="PANTHER" id="PTHR30373">
    <property type="entry name" value="UPF0603 PROTEIN YGCG"/>
    <property type="match status" value="1"/>
</dbReference>